<proteinExistence type="predicted"/>
<dbReference type="Proteomes" id="UP000499080">
    <property type="component" value="Unassembled WGS sequence"/>
</dbReference>
<dbReference type="EMBL" id="BGPR01000008">
    <property type="protein sequence ID" value="GBL75789.1"/>
    <property type="molecule type" value="Genomic_DNA"/>
</dbReference>
<evidence type="ECO:0000313" key="2">
    <source>
        <dbReference type="Proteomes" id="UP000499080"/>
    </source>
</evidence>
<sequence>MKTKSFVVCRSMSQPNCNDWRVFKSSPSLAYAEATNYLLVVRYRKIEFFLHYVPLSLPSVALRTPKSKIVSRYSQVETCSCSEGFPSRSNMHTQDSFDFYCDFSFFFVLKTIKLRRRYVIQDPSFASGQFGNKFSRTCVSLYRKLLVTLLPNIT</sequence>
<name>A0A4Y2A8S8_ARAVE</name>
<keyword evidence="2" id="KW-1185">Reference proteome</keyword>
<organism evidence="1 2">
    <name type="scientific">Araneus ventricosus</name>
    <name type="common">Orbweaver spider</name>
    <name type="synonym">Epeira ventricosa</name>
    <dbReference type="NCBI Taxonomy" id="182803"/>
    <lineage>
        <taxon>Eukaryota</taxon>
        <taxon>Metazoa</taxon>
        <taxon>Ecdysozoa</taxon>
        <taxon>Arthropoda</taxon>
        <taxon>Chelicerata</taxon>
        <taxon>Arachnida</taxon>
        <taxon>Araneae</taxon>
        <taxon>Araneomorphae</taxon>
        <taxon>Entelegynae</taxon>
        <taxon>Araneoidea</taxon>
        <taxon>Araneidae</taxon>
        <taxon>Araneus</taxon>
    </lineage>
</organism>
<reference evidence="1 2" key="1">
    <citation type="journal article" date="2019" name="Sci. Rep.">
        <title>Orb-weaving spider Araneus ventricosus genome elucidates the spidroin gene catalogue.</title>
        <authorList>
            <person name="Kono N."/>
            <person name="Nakamura H."/>
            <person name="Ohtoshi R."/>
            <person name="Moran D.A.P."/>
            <person name="Shinohara A."/>
            <person name="Yoshida Y."/>
            <person name="Fujiwara M."/>
            <person name="Mori M."/>
            <person name="Tomita M."/>
            <person name="Arakawa K."/>
        </authorList>
    </citation>
    <scope>NUCLEOTIDE SEQUENCE [LARGE SCALE GENOMIC DNA]</scope>
</reference>
<comment type="caution">
    <text evidence="1">The sequence shown here is derived from an EMBL/GenBank/DDBJ whole genome shotgun (WGS) entry which is preliminary data.</text>
</comment>
<dbReference type="AlphaFoldDB" id="A0A4Y2A8S8"/>
<protein>
    <submittedName>
        <fullName evidence="1">Uncharacterized protein</fullName>
    </submittedName>
</protein>
<evidence type="ECO:0000313" key="1">
    <source>
        <dbReference type="EMBL" id="GBL75789.1"/>
    </source>
</evidence>
<gene>
    <name evidence="1" type="ORF">AVEN_155076_1</name>
</gene>
<accession>A0A4Y2A8S8</accession>